<sequence length="350" mass="40124">MIKVAFVLVLIVYLLKEGLRLWHLRLAYFLKPWAFLDPTILTISLACIGVYTLIVIEAHRLANEFARSHGNDRLDSRQIAFWHEQLNYLLACLHLIVILKTLHLLRFTHTIRQLGRVLRYASKELIGFGAIFMIVFLAFVNSFYLLLGETTAAFSSFSAAAQELISVMLGVFNFVENYEDQDIWFGPMFFTFFTFCIVFILLSMLIAILMDSFDASRQEAITRLLKQTTSKRRREPHVESETEDMAKDEDVLSLRLCYLMLRGHLAETSWGQKVVAHLPSRLANLVPTDLDFTDLAVLGDLHTASCLSVHDFETRLTGFQHTMDKFLGYVKHTQLTGKAQKSQESAFWLG</sequence>
<comment type="similarity">
    <text evidence="2">Belongs to the polycystin family.</text>
</comment>
<comment type="subcellular location">
    <subcellularLocation>
        <location evidence="1">Membrane</location>
        <topology evidence="1">Multi-pass membrane protein</topology>
    </subcellularLocation>
</comment>
<feature type="domain" description="Polycystin cation channel PKD1/PKD2" evidence="7">
    <location>
        <begin position="2"/>
        <end position="214"/>
    </location>
</feature>
<dbReference type="GO" id="GO:0050982">
    <property type="term" value="P:detection of mechanical stimulus"/>
    <property type="evidence" value="ECO:0007669"/>
    <property type="project" value="TreeGrafter"/>
</dbReference>
<evidence type="ECO:0000256" key="3">
    <source>
        <dbReference type="ARBA" id="ARBA00022692"/>
    </source>
</evidence>
<evidence type="ECO:0000313" key="9">
    <source>
        <dbReference type="Proteomes" id="UP000784294"/>
    </source>
</evidence>
<keyword evidence="3 6" id="KW-0812">Transmembrane</keyword>
<dbReference type="GO" id="GO:0005509">
    <property type="term" value="F:calcium ion binding"/>
    <property type="evidence" value="ECO:0007669"/>
    <property type="project" value="InterPro"/>
</dbReference>
<dbReference type="PRINTS" id="PR01433">
    <property type="entry name" value="POLYCYSTIN2"/>
</dbReference>
<comment type="caution">
    <text evidence="8">The sequence shown here is derived from an EMBL/GenBank/DDBJ whole genome shotgun (WGS) entry which is preliminary data.</text>
</comment>
<evidence type="ECO:0000256" key="2">
    <source>
        <dbReference type="ARBA" id="ARBA00007200"/>
    </source>
</evidence>
<feature type="transmembrane region" description="Helical" evidence="6">
    <location>
        <begin position="40"/>
        <end position="58"/>
    </location>
</feature>
<evidence type="ECO:0000313" key="8">
    <source>
        <dbReference type="EMBL" id="VEL12593.1"/>
    </source>
</evidence>
<organism evidence="8 9">
    <name type="scientific">Protopolystoma xenopodis</name>
    <dbReference type="NCBI Taxonomy" id="117903"/>
    <lineage>
        <taxon>Eukaryota</taxon>
        <taxon>Metazoa</taxon>
        <taxon>Spiralia</taxon>
        <taxon>Lophotrochozoa</taxon>
        <taxon>Platyhelminthes</taxon>
        <taxon>Monogenea</taxon>
        <taxon>Polyopisthocotylea</taxon>
        <taxon>Polystomatidea</taxon>
        <taxon>Polystomatidae</taxon>
        <taxon>Protopolystoma</taxon>
    </lineage>
</organism>
<dbReference type="Pfam" id="PF08016">
    <property type="entry name" value="PKD_channel"/>
    <property type="match status" value="1"/>
</dbReference>
<evidence type="ECO:0000256" key="6">
    <source>
        <dbReference type="SAM" id="Phobius"/>
    </source>
</evidence>
<dbReference type="Gene3D" id="1.10.287.70">
    <property type="match status" value="1"/>
</dbReference>
<dbReference type="GO" id="GO:0005262">
    <property type="term" value="F:calcium channel activity"/>
    <property type="evidence" value="ECO:0007669"/>
    <property type="project" value="TreeGrafter"/>
</dbReference>
<keyword evidence="4 6" id="KW-1133">Transmembrane helix</keyword>
<evidence type="ECO:0000256" key="4">
    <source>
        <dbReference type="ARBA" id="ARBA00022989"/>
    </source>
</evidence>
<dbReference type="InterPro" id="IPR013122">
    <property type="entry name" value="PKD1_2_channel"/>
</dbReference>
<keyword evidence="5 6" id="KW-0472">Membrane</keyword>
<dbReference type="PANTHER" id="PTHR10877">
    <property type="entry name" value="POLYCYSTIN FAMILY MEMBER"/>
    <property type="match status" value="1"/>
</dbReference>
<dbReference type="InterPro" id="IPR051223">
    <property type="entry name" value="Polycystin"/>
</dbReference>
<evidence type="ECO:0000256" key="1">
    <source>
        <dbReference type="ARBA" id="ARBA00004141"/>
    </source>
</evidence>
<dbReference type="AlphaFoldDB" id="A0A448WIF5"/>
<feature type="transmembrane region" description="Helical" evidence="6">
    <location>
        <begin position="86"/>
        <end position="105"/>
    </location>
</feature>
<dbReference type="InterPro" id="IPR003915">
    <property type="entry name" value="PKD_2"/>
</dbReference>
<accession>A0A448WIF5</accession>
<name>A0A448WIF5_9PLAT</name>
<keyword evidence="9" id="KW-1185">Reference proteome</keyword>
<reference evidence="8" key="1">
    <citation type="submission" date="2018-11" db="EMBL/GenBank/DDBJ databases">
        <authorList>
            <consortium name="Pathogen Informatics"/>
        </authorList>
    </citation>
    <scope>NUCLEOTIDE SEQUENCE</scope>
</reference>
<feature type="transmembrane region" description="Helical" evidence="6">
    <location>
        <begin position="187"/>
        <end position="209"/>
    </location>
</feature>
<dbReference type="OrthoDB" id="10050421at2759"/>
<dbReference type="PANTHER" id="PTHR10877:SF197">
    <property type="entry name" value="POLYCYSTIC KIDNEY DISEASE PROTEIN 1-LIKE 2"/>
    <property type="match status" value="1"/>
</dbReference>
<gene>
    <name evidence="8" type="ORF">PXEA_LOCUS6033</name>
</gene>
<evidence type="ECO:0000256" key="5">
    <source>
        <dbReference type="ARBA" id="ARBA00023136"/>
    </source>
</evidence>
<dbReference type="Proteomes" id="UP000784294">
    <property type="component" value="Unassembled WGS sequence"/>
</dbReference>
<proteinExistence type="inferred from homology"/>
<protein>
    <recommendedName>
        <fullName evidence="7">Polycystin cation channel PKD1/PKD2 domain-containing protein</fullName>
    </recommendedName>
</protein>
<feature type="transmembrane region" description="Helical" evidence="6">
    <location>
        <begin position="154"/>
        <end position="175"/>
    </location>
</feature>
<dbReference type="GO" id="GO:0016020">
    <property type="term" value="C:membrane"/>
    <property type="evidence" value="ECO:0007669"/>
    <property type="project" value="UniProtKB-SubCell"/>
</dbReference>
<dbReference type="EMBL" id="CAAALY010015224">
    <property type="protein sequence ID" value="VEL12593.1"/>
    <property type="molecule type" value="Genomic_DNA"/>
</dbReference>
<feature type="transmembrane region" description="Helical" evidence="6">
    <location>
        <begin position="125"/>
        <end position="147"/>
    </location>
</feature>
<evidence type="ECO:0000259" key="7">
    <source>
        <dbReference type="Pfam" id="PF08016"/>
    </source>
</evidence>